<comment type="similarity">
    <text evidence="1">Belongs to the BLOC1S1 family.</text>
</comment>
<dbReference type="VEuPathDB" id="FungiDB:ASPWEDRAFT_666894"/>
<dbReference type="PANTHER" id="PTHR13073">
    <property type="entry name" value="BLOC-1 COMPLEX SUBUNIT 1"/>
    <property type="match status" value="1"/>
</dbReference>
<protein>
    <recommendedName>
        <fullName evidence="2">Biogenesis of lysosome-related organelles complex 1 subunit 1</fullName>
    </recommendedName>
</protein>
<evidence type="ECO:0000256" key="3">
    <source>
        <dbReference type="SAM" id="Coils"/>
    </source>
</evidence>
<sequence>MSTQQPPSPTTPTSPTTTSPSDNNTTTNTTTNPSSPSPSQTQRTTEARAAFTASLQSVGANYDAELRDRARNLHDNTAALDKQQADLQRATTELGRQNEQWGKVTDTAREGLKEIGDVQNWAELIERDLLVVEETLRMVEEEDEAVGRVEGGNGNGNDDKKGRKAGGWMKWW</sequence>
<dbReference type="AlphaFoldDB" id="A0A1L9RC24"/>
<dbReference type="Proteomes" id="UP000184383">
    <property type="component" value="Unassembled WGS sequence"/>
</dbReference>
<dbReference type="OrthoDB" id="20018at2759"/>
<proteinExistence type="inferred from homology"/>
<dbReference type="PANTHER" id="PTHR13073:SF0">
    <property type="entry name" value="BIOGENESIS OF LYSOSOME-RELATED ORGANELLES COMPLEX 1 SUBUNIT 1"/>
    <property type="match status" value="1"/>
</dbReference>
<dbReference type="RefSeq" id="XP_040686139.1">
    <property type="nucleotide sequence ID" value="XM_040838859.1"/>
</dbReference>
<evidence type="ECO:0000256" key="4">
    <source>
        <dbReference type="SAM" id="MobiDB-lite"/>
    </source>
</evidence>
<dbReference type="InterPro" id="IPR009395">
    <property type="entry name" value="BLOC1S1"/>
</dbReference>
<keyword evidence="3" id="KW-0175">Coiled coil</keyword>
<gene>
    <name evidence="5" type="ORF">ASPWEDRAFT_666894</name>
</gene>
<evidence type="ECO:0000256" key="1">
    <source>
        <dbReference type="ARBA" id="ARBA00007133"/>
    </source>
</evidence>
<feature type="compositionally biased region" description="Low complexity" evidence="4">
    <location>
        <begin position="13"/>
        <end position="44"/>
    </location>
</feature>
<dbReference type="GeneID" id="63754707"/>
<organism evidence="5 6">
    <name type="scientific">Aspergillus wentii DTO 134E9</name>
    <dbReference type="NCBI Taxonomy" id="1073089"/>
    <lineage>
        <taxon>Eukaryota</taxon>
        <taxon>Fungi</taxon>
        <taxon>Dikarya</taxon>
        <taxon>Ascomycota</taxon>
        <taxon>Pezizomycotina</taxon>
        <taxon>Eurotiomycetes</taxon>
        <taxon>Eurotiomycetidae</taxon>
        <taxon>Eurotiales</taxon>
        <taxon>Aspergillaceae</taxon>
        <taxon>Aspergillus</taxon>
        <taxon>Aspergillus subgen. Cremei</taxon>
    </lineage>
</organism>
<evidence type="ECO:0000313" key="6">
    <source>
        <dbReference type="Proteomes" id="UP000184383"/>
    </source>
</evidence>
<keyword evidence="6" id="KW-1185">Reference proteome</keyword>
<accession>A0A1L9RC24</accession>
<dbReference type="GO" id="GO:0031083">
    <property type="term" value="C:BLOC-1 complex"/>
    <property type="evidence" value="ECO:0007669"/>
    <property type="project" value="InterPro"/>
</dbReference>
<evidence type="ECO:0000313" key="5">
    <source>
        <dbReference type="EMBL" id="OJJ32462.1"/>
    </source>
</evidence>
<evidence type="ECO:0000256" key="2">
    <source>
        <dbReference type="ARBA" id="ARBA00019577"/>
    </source>
</evidence>
<reference evidence="6" key="1">
    <citation type="journal article" date="2017" name="Genome Biol.">
        <title>Comparative genomics reveals high biological diversity and specific adaptations in the industrially and medically important fungal genus Aspergillus.</title>
        <authorList>
            <person name="de Vries R.P."/>
            <person name="Riley R."/>
            <person name="Wiebenga A."/>
            <person name="Aguilar-Osorio G."/>
            <person name="Amillis S."/>
            <person name="Uchima C.A."/>
            <person name="Anderluh G."/>
            <person name="Asadollahi M."/>
            <person name="Askin M."/>
            <person name="Barry K."/>
            <person name="Battaglia E."/>
            <person name="Bayram O."/>
            <person name="Benocci T."/>
            <person name="Braus-Stromeyer S.A."/>
            <person name="Caldana C."/>
            <person name="Canovas D."/>
            <person name="Cerqueira G.C."/>
            <person name="Chen F."/>
            <person name="Chen W."/>
            <person name="Choi C."/>
            <person name="Clum A."/>
            <person name="Dos Santos R.A."/>
            <person name="Damasio A.R."/>
            <person name="Diallinas G."/>
            <person name="Emri T."/>
            <person name="Fekete E."/>
            <person name="Flipphi M."/>
            <person name="Freyberg S."/>
            <person name="Gallo A."/>
            <person name="Gournas C."/>
            <person name="Habgood R."/>
            <person name="Hainaut M."/>
            <person name="Harispe M.L."/>
            <person name="Henrissat B."/>
            <person name="Hilden K.S."/>
            <person name="Hope R."/>
            <person name="Hossain A."/>
            <person name="Karabika E."/>
            <person name="Karaffa L."/>
            <person name="Karanyi Z."/>
            <person name="Krasevec N."/>
            <person name="Kuo A."/>
            <person name="Kusch H."/>
            <person name="LaButti K."/>
            <person name="Lagendijk E.L."/>
            <person name="Lapidus A."/>
            <person name="Levasseur A."/>
            <person name="Lindquist E."/>
            <person name="Lipzen A."/>
            <person name="Logrieco A.F."/>
            <person name="MacCabe A."/>
            <person name="Maekelae M.R."/>
            <person name="Malavazi I."/>
            <person name="Melin P."/>
            <person name="Meyer V."/>
            <person name="Mielnichuk N."/>
            <person name="Miskei M."/>
            <person name="Molnar A.P."/>
            <person name="Mule G."/>
            <person name="Ngan C.Y."/>
            <person name="Orejas M."/>
            <person name="Orosz E."/>
            <person name="Ouedraogo J.P."/>
            <person name="Overkamp K.M."/>
            <person name="Park H.-S."/>
            <person name="Perrone G."/>
            <person name="Piumi F."/>
            <person name="Punt P.J."/>
            <person name="Ram A.F."/>
            <person name="Ramon A."/>
            <person name="Rauscher S."/>
            <person name="Record E."/>
            <person name="Riano-Pachon D.M."/>
            <person name="Robert V."/>
            <person name="Roehrig J."/>
            <person name="Ruller R."/>
            <person name="Salamov A."/>
            <person name="Salih N.S."/>
            <person name="Samson R.A."/>
            <person name="Sandor E."/>
            <person name="Sanguinetti M."/>
            <person name="Schuetze T."/>
            <person name="Sepcic K."/>
            <person name="Shelest E."/>
            <person name="Sherlock G."/>
            <person name="Sophianopoulou V."/>
            <person name="Squina F.M."/>
            <person name="Sun H."/>
            <person name="Susca A."/>
            <person name="Todd R.B."/>
            <person name="Tsang A."/>
            <person name="Unkles S.E."/>
            <person name="van de Wiele N."/>
            <person name="van Rossen-Uffink D."/>
            <person name="Oliveira J.V."/>
            <person name="Vesth T.C."/>
            <person name="Visser J."/>
            <person name="Yu J.-H."/>
            <person name="Zhou M."/>
            <person name="Andersen M.R."/>
            <person name="Archer D.B."/>
            <person name="Baker S.E."/>
            <person name="Benoit I."/>
            <person name="Brakhage A.A."/>
            <person name="Braus G.H."/>
            <person name="Fischer R."/>
            <person name="Frisvad J.C."/>
            <person name="Goldman G.H."/>
            <person name="Houbraken J."/>
            <person name="Oakley B."/>
            <person name="Pocsi I."/>
            <person name="Scazzocchio C."/>
            <person name="Seiboth B."/>
            <person name="vanKuyk P.A."/>
            <person name="Wortman J."/>
            <person name="Dyer P.S."/>
            <person name="Grigoriev I.V."/>
        </authorList>
    </citation>
    <scope>NUCLEOTIDE SEQUENCE [LARGE SCALE GENOMIC DNA]</scope>
    <source>
        <strain evidence="6">DTO 134E9</strain>
    </source>
</reference>
<dbReference type="Pfam" id="PF06320">
    <property type="entry name" value="GCN5L1"/>
    <property type="match status" value="1"/>
</dbReference>
<dbReference type="EMBL" id="KV878215">
    <property type="protein sequence ID" value="OJJ32462.1"/>
    <property type="molecule type" value="Genomic_DNA"/>
</dbReference>
<feature type="compositionally biased region" description="Pro residues" evidence="4">
    <location>
        <begin position="1"/>
        <end position="12"/>
    </location>
</feature>
<dbReference type="STRING" id="1073089.A0A1L9RC24"/>
<feature type="region of interest" description="Disordered" evidence="4">
    <location>
        <begin position="147"/>
        <end position="172"/>
    </location>
</feature>
<feature type="coiled-coil region" evidence="3">
    <location>
        <begin position="80"/>
        <end position="142"/>
    </location>
</feature>
<name>A0A1L9RC24_ASPWE</name>
<dbReference type="GO" id="GO:0016197">
    <property type="term" value="P:endosomal transport"/>
    <property type="evidence" value="ECO:0007669"/>
    <property type="project" value="TreeGrafter"/>
</dbReference>
<feature type="region of interest" description="Disordered" evidence="4">
    <location>
        <begin position="1"/>
        <end position="47"/>
    </location>
</feature>